<organism evidence="4 5">
    <name type="scientific">Marinifilum caeruleilacunae</name>
    <dbReference type="NCBI Taxonomy" id="2499076"/>
    <lineage>
        <taxon>Bacteria</taxon>
        <taxon>Pseudomonadati</taxon>
        <taxon>Bacteroidota</taxon>
        <taxon>Bacteroidia</taxon>
        <taxon>Marinilabiliales</taxon>
        <taxon>Marinifilaceae</taxon>
    </lineage>
</organism>
<dbReference type="CDD" id="cd04301">
    <property type="entry name" value="NAT_SF"/>
    <property type="match status" value="1"/>
</dbReference>
<dbReference type="RefSeq" id="WP_171594351.1">
    <property type="nucleotide sequence ID" value="NZ_RZNH01000004.1"/>
</dbReference>
<protein>
    <submittedName>
        <fullName evidence="4">GNAT family N-acetyltransferase</fullName>
    </submittedName>
</protein>
<reference evidence="4 5" key="1">
    <citation type="submission" date="2018-12" db="EMBL/GenBank/DDBJ databases">
        <title>Marinifilum JC070 sp. nov., a marine bacterium isolated from Yongle Blue Hole in the South China Sea.</title>
        <authorList>
            <person name="Fu T."/>
        </authorList>
    </citation>
    <scope>NUCLEOTIDE SEQUENCE [LARGE SCALE GENOMIC DNA]</scope>
    <source>
        <strain evidence="4 5">JC070</strain>
    </source>
</reference>
<sequence>MKTIRTNSRNNDFIALVQELDADLAIRDGDEHAFYAQFNTIDHLNHVLVLYLEEQPVGCGAIKEYDTAVMEIKRMYVKPDFRGQVLATKILMELEIWAKELGAEKCILETGLKQPEAIALYLKNQYYRISNYGQYQAVENSVCFEKKL</sequence>
<evidence type="ECO:0000259" key="3">
    <source>
        <dbReference type="PROSITE" id="PS51186"/>
    </source>
</evidence>
<feature type="domain" description="N-acetyltransferase" evidence="3">
    <location>
        <begin position="2"/>
        <end position="148"/>
    </location>
</feature>
<dbReference type="PROSITE" id="PS51186">
    <property type="entry name" value="GNAT"/>
    <property type="match status" value="1"/>
</dbReference>
<dbReference type="Pfam" id="PF00583">
    <property type="entry name" value="Acetyltransf_1"/>
    <property type="match status" value="1"/>
</dbReference>
<dbReference type="SUPFAM" id="SSF55729">
    <property type="entry name" value="Acyl-CoA N-acyltransferases (Nat)"/>
    <property type="match status" value="1"/>
</dbReference>
<dbReference type="Gene3D" id="3.40.630.30">
    <property type="match status" value="1"/>
</dbReference>
<keyword evidence="1" id="KW-0808">Transferase</keyword>
<name>A0ABX1WT41_9BACT</name>
<accession>A0ABX1WT41</accession>
<dbReference type="InterPro" id="IPR050832">
    <property type="entry name" value="Bact_Acetyltransf"/>
</dbReference>
<dbReference type="InterPro" id="IPR000182">
    <property type="entry name" value="GNAT_dom"/>
</dbReference>
<dbReference type="EMBL" id="RZNH01000004">
    <property type="protein sequence ID" value="NOU59078.1"/>
    <property type="molecule type" value="Genomic_DNA"/>
</dbReference>
<evidence type="ECO:0000256" key="1">
    <source>
        <dbReference type="ARBA" id="ARBA00022679"/>
    </source>
</evidence>
<evidence type="ECO:0000313" key="4">
    <source>
        <dbReference type="EMBL" id="NOU59078.1"/>
    </source>
</evidence>
<dbReference type="PANTHER" id="PTHR43877">
    <property type="entry name" value="AMINOALKYLPHOSPHONATE N-ACETYLTRANSFERASE-RELATED-RELATED"/>
    <property type="match status" value="1"/>
</dbReference>
<dbReference type="Proteomes" id="UP000732105">
    <property type="component" value="Unassembled WGS sequence"/>
</dbReference>
<keyword evidence="5" id="KW-1185">Reference proteome</keyword>
<evidence type="ECO:0000313" key="5">
    <source>
        <dbReference type="Proteomes" id="UP000732105"/>
    </source>
</evidence>
<evidence type="ECO:0000256" key="2">
    <source>
        <dbReference type="ARBA" id="ARBA00023315"/>
    </source>
</evidence>
<keyword evidence="2" id="KW-0012">Acyltransferase</keyword>
<dbReference type="InterPro" id="IPR016181">
    <property type="entry name" value="Acyl_CoA_acyltransferase"/>
</dbReference>
<gene>
    <name evidence="4" type="ORF">ELS83_04540</name>
</gene>
<comment type="caution">
    <text evidence="4">The sequence shown here is derived from an EMBL/GenBank/DDBJ whole genome shotgun (WGS) entry which is preliminary data.</text>
</comment>
<proteinExistence type="predicted"/>
<dbReference type="PANTHER" id="PTHR43877:SF2">
    <property type="entry name" value="AMINOALKYLPHOSPHONATE N-ACETYLTRANSFERASE-RELATED"/>
    <property type="match status" value="1"/>
</dbReference>